<dbReference type="Pfam" id="PF17963">
    <property type="entry name" value="Big_9"/>
    <property type="match status" value="2"/>
</dbReference>
<dbReference type="InterPro" id="IPR015919">
    <property type="entry name" value="Cadherin-like_sf"/>
</dbReference>
<feature type="domain" description="Dystroglycan-type cadherin-like" evidence="6">
    <location>
        <begin position="2669"/>
        <end position="2760"/>
    </location>
</feature>
<keyword evidence="7" id="KW-0378">Hydrolase</keyword>
<dbReference type="InterPro" id="IPR002105">
    <property type="entry name" value="Dockerin_1_rpt"/>
</dbReference>
<dbReference type="Pfam" id="PF17210">
    <property type="entry name" value="SdrD_B"/>
    <property type="match status" value="1"/>
</dbReference>
<evidence type="ECO:0000313" key="7">
    <source>
        <dbReference type="EMBL" id="TWU04986.1"/>
    </source>
</evidence>
<dbReference type="InterPro" id="IPR006644">
    <property type="entry name" value="Cadg"/>
</dbReference>
<dbReference type="Gene3D" id="2.60.40.10">
    <property type="entry name" value="Immunoglobulins"/>
    <property type="match status" value="10"/>
</dbReference>
<dbReference type="OrthoDB" id="291501at2"/>
<protein>
    <submittedName>
        <fullName evidence="7">tRNA3(Ser)-specific nuclease WapA</fullName>
        <ecNumber evidence="7">3.1.-.-</ecNumber>
    </submittedName>
</protein>
<feature type="domain" description="Dystroglycan-type cadherin-like" evidence="6">
    <location>
        <begin position="2577"/>
        <end position="2668"/>
    </location>
</feature>
<dbReference type="GO" id="GO:0005576">
    <property type="term" value="C:extracellular region"/>
    <property type="evidence" value="ECO:0007669"/>
    <property type="project" value="UniProtKB-SubCell"/>
</dbReference>
<dbReference type="EMBL" id="SJPN01000003">
    <property type="protein sequence ID" value="TWU04986.1"/>
    <property type="molecule type" value="Genomic_DNA"/>
</dbReference>
<feature type="region of interest" description="Disordered" evidence="5">
    <location>
        <begin position="3562"/>
        <end position="3594"/>
    </location>
</feature>
<dbReference type="InterPro" id="IPR022385">
    <property type="entry name" value="Rhs_assc_core"/>
</dbReference>
<dbReference type="SUPFAM" id="SSF49313">
    <property type="entry name" value="Cadherin-like"/>
    <property type="match status" value="8"/>
</dbReference>
<feature type="domain" description="Dystroglycan-type cadherin-like" evidence="6">
    <location>
        <begin position="2485"/>
        <end position="2576"/>
    </location>
</feature>
<dbReference type="Gene3D" id="2.60.120.200">
    <property type="match status" value="1"/>
</dbReference>
<dbReference type="Pfam" id="PF05345">
    <property type="entry name" value="He_PIG"/>
    <property type="match status" value="4"/>
</dbReference>
<dbReference type="NCBIfam" id="TIGR01643">
    <property type="entry name" value="YD_repeat_2x"/>
    <property type="match status" value="8"/>
</dbReference>
<dbReference type="InterPro" id="IPR013783">
    <property type="entry name" value="Ig-like_fold"/>
</dbReference>
<dbReference type="Pfam" id="PF20148">
    <property type="entry name" value="DUF6531"/>
    <property type="match status" value="1"/>
</dbReference>
<dbReference type="SUPFAM" id="SSF69322">
    <property type="entry name" value="Tricorn protease domain 2"/>
    <property type="match status" value="1"/>
</dbReference>
<accession>A0A5C6B113</accession>
<feature type="compositionally biased region" description="Polar residues" evidence="5">
    <location>
        <begin position="3575"/>
        <end position="3591"/>
    </location>
</feature>
<dbReference type="InterPro" id="IPR013517">
    <property type="entry name" value="FG-GAP"/>
</dbReference>
<dbReference type="InterPro" id="IPR031325">
    <property type="entry name" value="RHS_repeat"/>
</dbReference>
<evidence type="ECO:0000256" key="5">
    <source>
        <dbReference type="SAM" id="MobiDB-lite"/>
    </source>
</evidence>
<dbReference type="Pfam" id="PF05593">
    <property type="entry name" value="RHS_repeat"/>
    <property type="match status" value="1"/>
</dbReference>
<proteinExistence type="predicted"/>
<dbReference type="Pfam" id="PF13517">
    <property type="entry name" value="FG-GAP_3"/>
    <property type="match status" value="7"/>
</dbReference>
<evidence type="ECO:0000256" key="2">
    <source>
        <dbReference type="ARBA" id="ARBA00022525"/>
    </source>
</evidence>
<comment type="subcellular location">
    <subcellularLocation>
        <location evidence="1">Secreted</location>
    </subcellularLocation>
</comment>
<dbReference type="RefSeq" id="WP_146520310.1">
    <property type="nucleotide sequence ID" value="NZ_CP151726.1"/>
</dbReference>
<dbReference type="Pfam" id="PF25023">
    <property type="entry name" value="TEN_YD-shell"/>
    <property type="match status" value="2"/>
</dbReference>
<dbReference type="InterPro" id="IPR013320">
    <property type="entry name" value="ConA-like_dom_sf"/>
</dbReference>
<keyword evidence="3" id="KW-0732">Signal</keyword>
<dbReference type="InterPro" id="IPR006530">
    <property type="entry name" value="YD"/>
</dbReference>
<keyword evidence="2" id="KW-0964">Secreted</keyword>
<dbReference type="GO" id="GO:0000272">
    <property type="term" value="P:polysaccharide catabolic process"/>
    <property type="evidence" value="ECO:0007669"/>
    <property type="project" value="InterPro"/>
</dbReference>
<dbReference type="Gene3D" id="2.180.10.10">
    <property type="entry name" value="RHS repeat-associated core"/>
    <property type="match status" value="3"/>
</dbReference>
<evidence type="ECO:0000313" key="8">
    <source>
        <dbReference type="Proteomes" id="UP000320176"/>
    </source>
</evidence>
<dbReference type="InterPro" id="IPR045351">
    <property type="entry name" value="DUF6531"/>
</dbReference>
<sequence length="4526" mass="483551">MLAAAVWHNSLYPADVNGNTVASALDALTIINELGQNRYSDPLTRQLNSEVGDNETPPLFDVNCSGSATALDALLVINVLGGKNPDPVFKFAATGDGILGDHTTVGCDALLSEGESLRTEIETRVTLGADTDGLRLRFDAPQFDTSSIGAMQDAFEVTVTDVDGNLVSQPYSAGRTAQFNWSESAAGAGGAATTFTPDTETSESTHEVLFNLSHLEKGTQVILTARLINNDGDDGTTVLIRDLERVAGLEQPPLVFEGESLLTRSDSPLRFDQLEDVSSSIGASYGRTSYTADRSQVITELVVTNLGNQAVTGQLVIVIDRISELDAVAMRPDGILPDGRPFFDMTGYLDGPLLPGDSTRPREIRFTNPGGNRFQYRLTTMGDLNVAPNAFESTPIDKIEATRSFRYVAQATDPDQQQLTYSIEAGPESMSVDPTSGEVVWPTVLADVGNHTVTIRATDPYGLFIDQKFSLAVVETLQNRPPNFVSEPVTDAIASSGFEITTVAIGDSPAGVNVISGFQGPRLVSINTGNQTVGVYAGKNNDRFDDAETYATGFPTADGQLFDVGYAVDIGLPEFRANDETNGIFGLDQGDLNGDGILDLVALYTYDAPSVGQNDQLVITGMLGEGNGDFGSPIEILRQNIGSGSNDIRNLLLRDVNGDGSLDVLAVERQRNPRLITILGHGDGTFDAAVEQTFSKTLSDFRTADIDEDGNLDLIGRTASLGFGASYEAVWLKGNGDGTFTEPIVIGSAGGDPNCCYATQQRPHDVLDLNGDGNLDIAFLTGNGVTIYHSDGNGNFTQPSGVTPTTALARDWIRGGDFNGDGIADLVFHHGERLEVLLGNGDGVTFTSLRGPETDGLLSNYAGTDDPVDVDGDGDLDLIFGHSSGDWTSTKVAINDGAGNFSITEYAMVDFSGDIQPFEAGDIARGAMFGDYNWDGVIDFSYFTSGADFNGVGIRLGTRPGEFGQTRTIPWVPGSRDEDALPGDFNGDGIVDLVDTVNDRVFLGVGDGSFAEPFPAVGVSRPGGFGSTADFNLDGLDDIVATRANQNGSRYYVALANGDGTFTVSDDQLVQSSFYGYSSTLIADFNQDGLPDFVAKSSVEQQIDVHINSPSDPGVFTRTFRITLPRGSNGTNISSWEESYAVADFTGDGIPDLAFAERNSDTDGLIKLIIMEGDGQGDFSRQGEQTIFDNGSQPGDFSAGDINSDGSVDLVAATTAGARVLINDGTGSFEFLSLFEYPGTEQRGRDSWLVDFDEDGQLDLIQTGANGNGPLIVRLGNGDGTFDAPQQLGLVGGIPGRISRNPFADLDGDGHLDFVYATGSVGNYSSDTASIFAGRRDDLVDLLAVDLNGDGNEEILAIQQQMERLQIFVGDNLGGFTRQPDLLTGRAPHAVAAVDLDSDGRLELLTANRTSRSLSVFTGSIDSGYTSAEFPVGLRPIDVAAADVDGDGNQDILVLDDAENALWLFLGDGTTTLGTPTPFALGDKPSRFSIADATGDGILDAVMTLPDTQRLMILPGDGMGAFGAPIYVDLAEAPSDVAVVDLNDDGNPDLAATLTNLNVLSVLYGRGNDQFSRAQHIQVGESPSRVTLADADEDGRMDFVVANSGDATASVIYNRFDPNEVYRYDADAIDPDDDHLTYAIVDGPGGMIINSETGALLWAAAPDQVGVHDVTISADDGRGGIATQSFKIDVVAARENAAPLIATQSQATIGAGETFTYQATALDNDRDALRYRLIDAPPGATIDPTTGLVEWDGRGTALIFSPYGDPGEVRVAASDSLKPASTTIEGWFNIHKLTASNGASLFFSLPGAHGQAYYLRSLFNDRFQLIMDFDGAKIDFQPRYQFQVDKWIHIALTVDDASKTATIWVDGKVIGSTTIPDSIGYSNSGTLNVGEAGSWKTQATIENFRIWNVAFTGTEIDELMTTQYENDARLALDFRFEDTRMLSVQDHSVYGNTGFRISNGLLPQSVTGLTDAGSHTFTVSVEDGRGGYDEQTFTVNVAPELRGSIAGHLFDDLDGDGVQDDGSENPAEPSLQGWQLYIDTNGNAYPDPGEPQAITDASGDYQFDGLLPGEYPVRISPVAGYDVPTVETNVDVEVNEETAFDLAIEQLSLSHVRGQLRTEDGDAIAYWKVYADLDGNGGRDTDEPMATSDRNGNFSLTGLVAGDYTIRLDLPAGWADVAGRDGLDVTVAVDEVLTGQDFTLTPTNTSVTGGVHFVTMPPAEVEARQVYRYASVAFGILNPAIVYDLSLAPDGMSVDPTSGLLAWRPTINQVGQHTVILRATADDGSISLHDFNIDVTAPNFAPAITRLPAPLGFVGIKHVYDVVAQDAEQETVTYALVGENHSASIDPDSGRFTWTPTVAGDYEFTIRASDMSGASTEEVFIVSVSAATPTVALGDLTGPRTSFPLTQKTVTRIAAVDSIGRPVDWSITSGPAGLSIGSDGVMTWTPAVSQFGQHPVSLAATDADGQVFVVPLLLDVVGSLVNATPVVNSTPTTSAVVGREYQYDILASDVDGDPLSFDLLDAPAGMSIDAGRGTIRWTPAADQLGESDVVVRVADTFGAETTQSFKLRVSRTGGPPIIASFPESEASVGVAYFYSVKAKDAESDPLVYRLLTAPSGMTIAELTGEITWTPTIDQLGQQSVVIEVSDGIGGAATQTFAILVSDGVPNAPPTIDNVSPRFAAVSDVYSHVVSAADPEGTTLTYSLSESPTGMTISPTSGQINWTPVAGQDGKHVVTIRVTDVGGAAAIESFELDVLAQNTEPVINGIAPVDVAAGAEFRYDVLASDADLDRLTFDLLTSPAGATIDTFGRIRWQTSVAQIGDHDFEVRVNDPRGGEVTQSFTLAVIEDLVPPKVSLIENLGDGSRNILPWQGPFRVFVKAIDNVAVASLTLTANGKDIPLDAAGTATFTFEEWTFSTINATATAIDTNGNATTKTIQFDYDFPEGWSGAGTTDIPTAAITSPADTGTVTGMVSIVGTAAHEDLFGYKLSYRHIDETRFTEFHESTTAVTNGELGVWDTSLLLNDEYVIRLEVATNAGVVNVAEHHVGLAGELKLGNFRLSFTDMVIPVAGIPIEITRIYDTLQADREGDFGYGWRLEYRNTDLRVGLPKSGLEDIGIYTPMRPGVKVYLNVPGQGRQGFTFNPDIRVLPGFGGQNLTLARPRFTPDPGVTSTLSTGTSGYLQVNELGELYAPGGIPYNPASPAFGGAYVLTTRDGIVYRVNGSNGTLSSAADRNRNTLKFSSSGITTSSGLSVNIGRDALGRINRITDLNGESTFYTYDPSGDLTAVQDREGNLTLFEYSTGREHYLTRVEDPLGRTTGRTEYDENGRLSTLVDIGGNAVQVSIDPTAQSETIIDAHGNETLVVYDSYGNVVQSTDTLGNTRWYEYDSNRNRIASVDPLGNRYTRTFNANGFVTSRIDPLGNRENLVRDSFGVLLSYSNALGNTTRFENDQAGNITVETLADGSQSRFEYDSAGNLLKSFDANGAVTTNQFDAAGRILSVVSPEGTRQAYEYNANGNLVAVISFVSINGVLEARRETRTFDAEGRGTGLTNVAGDRVRVFFDAAGQPTRSEGPLGRSSETTYSESGQPTNLRSGNVDLLQASRDPAESTESMTMANGVQMVITRDSLGQIVSKSVMDEQGNVAGSPETLSYDKNGRIIGVSDANGSLSNFEYDAAGRRTGVTAGAEKQTLQYDAVGRVTSETANGKSGSVVYDEVGQLIRTELSNGSDIEFEYDQVGNLIAEYQDGILLSRYSYDLDGNLTQVIDADGHATTYERDEFGRVVSFTDSLGRETTYGYDKLGNRTRLERPDGSILEYKFNARGELTEIVQPSGISTKIVYDEFGRVTQRTGGNLPVVDFVYDEKGYLASVGDSSQQSTFAYDSFGRVDTQTLPSGRTAQYTYTTNGQVASIETPGGTRRYTYTPTGLVATVQDTSGGITSYTYDNLERLVETQFPNATTQQVVYNDDGFVAQQSLRGADGQVLQQFVYRYSTSGRLVSETLHDGSVTEFTYIASGALSSEKRTDSFGVETLIEYRYDAVGNRLAKTVNGTRIESYFYDKNDRLLRIETNDATIQFAYTDDGQIAERLIDQDNVTRYLWDDAGRLTKVTVTAAGVTMTEEYLYDSFGVRTAIIRDGERIDLIYDVTRGDLTVLETIDSDSNVIESHTYSNGLVSTTKDETIYAVADSRGSIRIGTAANGVTRFSQTYDAFGEPLEELYPGLTIGMNGQTYDAFSGLYYLQARFYSARDGLFLSPDLAEGLEWLPQSHHDYAYAWNDPVNLDDPTGLSPLTEQIVGLSIQQKVILSLAVGQALVGTALRQLYGTLEWNGPTLSLGYGKLSLGLAAFLSAPYKDEVSEIFVLTFAEEILGGGNSLQGASSKALAQSRLKKYAGKSFPKGTPNRKSLERKAVKNIKQDQFNVESILGGSIGDATVNTPLLFGSSAAGFAGFYTSIGLGIEASGFGNGQSGLTPFANGSRGGSVVNYGFAYGYSFYADTSAGAGIAQKQGRGFVDIGYSYSIQVGFSVGIGSYNY</sequence>
<evidence type="ECO:0000256" key="4">
    <source>
        <dbReference type="ARBA" id="ARBA00022737"/>
    </source>
</evidence>
<dbReference type="Pfam" id="PF00404">
    <property type="entry name" value="Dockerin_1"/>
    <property type="match status" value="1"/>
</dbReference>
<evidence type="ECO:0000256" key="1">
    <source>
        <dbReference type="ARBA" id="ARBA00004613"/>
    </source>
</evidence>
<reference evidence="7 8" key="1">
    <citation type="submission" date="2019-02" db="EMBL/GenBank/DDBJ databases">
        <title>Deep-cultivation of Planctomycetes and their phenomic and genomic characterization uncovers novel biology.</title>
        <authorList>
            <person name="Wiegand S."/>
            <person name="Jogler M."/>
            <person name="Boedeker C."/>
            <person name="Pinto D."/>
            <person name="Vollmers J."/>
            <person name="Rivas-Marin E."/>
            <person name="Kohn T."/>
            <person name="Peeters S.H."/>
            <person name="Heuer A."/>
            <person name="Rast P."/>
            <person name="Oberbeckmann S."/>
            <person name="Bunk B."/>
            <person name="Jeske O."/>
            <person name="Meyerdierks A."/>
            <person name="Storesund J.E."/>
            <person name="Kallscheuer N."/>
            <person name="Luecker S."/>
            <person name="Lage O.M."/>
            <person name="Pohl T."/>
            <person name="Merkel B.J."/>
            <person name="Hornburger P."/>
            <person name="Mueller R.-W."/>
            <person name="Bruemmer F."/>
            <person name="Labrenz M."/>
            <person name="Spormann A.M."/>
            <person name="Op Den Camp H."/>
            <person name="Overmann J."/>
            <person name="Amann R."/>
            <person name="Jetten M.S.M."/>
            <person name="Mascher T."/>
            <person name="Medema M.H."/>
            <person name="Devos D.P."/>
            <person name="Kaster A.-K."/>
            <person name="Ovreas L."/>
            <person name="Rohde M."/>
            <person name="Galperin M.Y."/>
            <person name="Jogler C."/>
        </authorList>
    </citation>
    <scope>NUCLEOTIDE SEQUENCE [LARGE SCALE GENOMIC DNA]</scope>
    <source>
        <strain evidence="7 8">Pla52n</strain>
    </source>
</reference>
<dbReference type="InterPro" id="IPR033764">
    <property type="entry name" value="Sdr_B"/>
</dbReference>
<dbReference type="GO" id="GO:0004553">
    <property type="term" value="F:hydrolase activity, hydrolyzing O-glycosyl compounds"/>
    <property type="evidence" value="ECO:0007669"/>
    <property type="project" value="InterPro"/>
</dbReference>
<evidence type="ECO:0000256" key="3">
    <source>
        <dbReference type="ARBA" id="ARBA00022729"/>
    </source>
</evidence>
<dbReference type="GO" id="GO:0016020">
    <property type="term" value="C:membrane"/>
    <property type="evidence" value="ECO:0007669"/>
    <property type="project" value="InterPro"/>
</dbReference>
<dbReference type="InterPro" id="IPR028994">
    <property type="entry name" value="Integrin_alpha_N"/>
</dbReference>
<keyword evidence="8" id="KW-1185">Reference proteome</keyword>
<dbReference type="SUPFAM" id="SSF49899">
    <property type="entry name" value="Concanavalin A-like lectins/glucanases"/>
    <property type="match status" value="1"/>
</dbReference>
<name>A0A5C6B113_9BACT</name>
<dbReference type="Gene3D" id="2.130.10.130">
    <property type="entry name" value="Integrin alpha, N-terminal"/>
    <property type="match status" value="4"/>
</dbReference>
<dbReference type="PANTHER" id="PTHR44103">
    <property type="entry name" value="PROPROTEIN CONVERTASE P"/>
    <property type="match status" value="1"/>
</dbReference>
<dbReference type="SUPFAM" id="SSF69318">
    <property type="entry name" value="Integrin alpha N-terminal domain"/>
    <property type="match status" value="4"/>
</dbReference>
<dbReference type="PANTHER" id="PTHR44103:SF1">
    <property type="entry name" value="PROPROTEIN CONVERTASE P"/>
    <property type="match status" value="1"/>
</dbReference>
<dbReference type="GO" id="GO:0005509">
    <property type="term" value="F:calcium ion binding"/>
    <property type="evidence" value="ECO:0007669"/>
    <property type="project" value="InterPro"/>
</dbReference>
<organism evidence="7 8">
    <name type="scientific">Stieleria varia</name>
    <dbReference type="NCBI Taxonomy" id="2528005"/>
    <lineage>
        <taxon>Bacteria</taxon>
        <taxon>Pseudomonadati</taxon>
        <taxon>Planctomycetota</taxon>
        <taxon>Planctomycetia</taxon>
        <taxon>Pirellulales</taxon>
        <taxon>Pirellulaceae</taxon>
        <taxon>Stieleria</taxon>
    </lineage>
</organism>
<comment type="caution">
    <text evidence="7">The sequence shown here is derived from an EMBL/GenBank/DDBJ whole genome shotgun (WGS) entry which is preliminary data.</text>
</comment>
<dbReference type="SUPFAM" id="SSF117074">
    <property type="entry name" value="Hypothetical protein PA1324"/>
    <property type="match status" value="2"/>
</dbReference>
<dbReference type="InterPro" id="IPR056823">
    <property type="entry name" value="TEN-like_YD-shell"/>
</dbReference>
<dbReference type="SMART" id="SM00736">
    <property type="entry name" value="CADG"/>
    <property type="match status" value="4"/>
</dbReference>
<dbReference type="EC" id="3.1.-.-" evidence="7"/>
<gene>
    <name evidence="7" type="primary">wapA_2</name>
    <name evidence="7" type="ORF">Pla52n_30310</name>
</gene>
<dbReference type="Pfam" id="PF13385">
    <property type="entry name" value="Laminin_G_3"/>
    <property type="match status" value="1"/>
</dbReference>
<keyword evidence="4" id="KW-0677">Repeat</keyword>
<evidence type="ECO:0000259" key="6">
    <source>
        <dbReference type="SMART" id="SM00736"/>
    </source>
</evidence>
<feature type="domain" description="Dystroglycan-type cadherin-like" evidence="6">
    <location>
        <begin position="1611"/>
        <end position="1697"/>
    </location>
</feature>
<dbReference type="Proteomes" id="UP000320176">
    <property type="component" value="Unassembled WGS sequence"/>
</dbReference>
<dbReference type="NCBIfam" id="TIGR03696">
    <property type="entry name" value="Rhs_assc_core"/>
    <property type="match status" value="1"/>
</dbReference>